<reference evidence="1 2" key="1">
    <citation type="journal article" date="2010" name="Int. J. Syst. Evol. Microbiol.">
        <title>Sphingopyxis bauzanensis sp. nov., a psychrophilic bacterium isolated from soil.</title>
        <authorList>
            <person name="Zhang D.C."/>
            <person name="Liu H.C."/>
            <person name="Xin Y.H."/>
            <person name="Zhou Y.G."/>
            <person name="Schinner F."/>
            <person name="Margesin R."/>
        </authorList>
    </citation>
    <scope>NUCLEOTIDE SEQUENCE [LARGE SCALE GENOMIC DNA]</scope>
    <source>
        <strain evidence="1 2">DSM 22271</strain>
    </source>
</reference>
<evidence type="ECO:0000313" key="2">
    <source>
        <dbReference type="Proteomes" id="UP000197361"/>
    </source>
</evidence>
<organism evidence="1 2">
    <name type="scientific">Sphingopyxis bauzanensis</name>
    <dbReference type="NCBI Taxonomy" id="651663"/>
    <lineage>
        <taxon>Bacteria</taxon>
        <taxon>Pseudomonadati</taxon>
        <taxon>Pseudomonadota</taxon>
        <taxon>Alphaproteobacteria</taxon>
        <taxon>Sphingomonadales</taxon>
        <taxon>Sphingomonadaceae</taxon>
        <taxon>Sphingopyxis</taxon>
    </lineage>
</organism>
<evidence type="ECO:0000313" key="1">
    <source>
        <dbReference type="EMBL" id="OWQ99019.1"/>
    </source>
</evidence>
<protein>
    <recommendedName>
        <fullName evidence="3">Secreted (Periplasmic)-like protein</fullName>
    </recommendedName>
</protein>
<comment type="caution">
    <text evidence="1">The sequence shown here is derived from an EMBL/GenBank/DDBJ whole genome shotgun (WGS) entry which is preliminary data.</text>
</comment>
<dbReference type="GO" id="GO:0043165">
    <property type="term" value="P:Gram-negative-bacterium-type cell outer membrane assembly"/>
    <property type="evidence" value="ECO:0007669"/>
    <property type="project" value="InterPro"/>
</dbReference>
<gene>
    <name evidence="1" type="ORF">CDQ92_02275</name>
</gene>
<dbReference type="InterPro" id="IPR007485">
    <property type="entry name" value="LPS_assembly_LptE"/>
</dbReference>
<dbReference type="Pfam" id="PF04390">
    <property type="entry name" value="LptE"/>
    <property type="match status" value="1"/>
</dbReference>
<dbReference type="GO" id="GO:0019867">
    <property type="term" value="C:outer membrane"/>
    <property type="evidence" value="ECO:0007669"/>
    <property type="project" value="InterPro"/>
</dbReference>
<accession>A0A246K0G7</accession>
<proteinExistence type="predicted"/>
<dbReference type="EMBL" id="NISK01000001">
    <property type="protein sequence ID" value="OWQ99019.1"/>
    <property type="molecule type" value="Genomic_DNA"/>
</dbReference>
<sequence>MRNLLISSLVAASLLVGGCGLRPLYANGSRGAVATVLADVSVAPIEGHSGWLVRNALRDRLQATQGGQGAGKRLRLDVRLEDSITGFGVRADDAVTRERRTLRARYQLVDAASGEVLLDATAAQDAGIDVVGSEYATIAAESSALERLASGISDQIVTRLAVFADRGGGRTATEAPATTPAPTP</sequence>
<dbReference type="Proteomes" id="UP000197361">
    <property type="component" value="Unassembled WGS sequence"/>
</dbReference>
<keyword evidence="2" id="KW-1185">Reference proteome</keyword>
<name>A0A246K0G7_9SPHN</name>
<dbReference type="PROSITE" id="PS51257">
    <property type="entry name" value="PROKAR_LIPOPROTEIN"/>
    <property type="match status" value="1"/>
</dbReference>
<evidence type="ECO:0008006" key="3">
    <source>
        <dbReference type="Google" id="ProtNLM"/>
    </source>
</evidence>
<dbReference type="AlphaFoldDB" id="A0A246K0G7"/>
<dbReference type="RefSeq" id="WP_088439692.1">
    <property type="nucleotide sequence ID" value="NZ_BMMC01000018.1"/>
</dbReference>
<dbReference type="OrthoDB" id="7471538at2"/>
<dbReference type="Gene3D" id="3.30.160.150">
    <property type="entry name" value="Lipoprotein like domain"/>
    <property type="match status" value="1"/>
</dbReference>